<protein>
    <recommendedName>
        <fullName evidence="4">Chlororespiratory reduction 7</fullName>
    </recommendedName>
</protein>
<comment type="caution">
    <text evidence="2">The sequence shown here is derived from an EMBL/GenBank/DDBJ whole genome shotgun (WGS) entry which is preliminary data.</text>
</comment>
<dbReference type="InterPro" id="IPR038150">
    <property type="entry name" value="CRR7-like_sf"/>
</dbReference>
<dbReference type="PANTHER" id="PTHR36803:SF1">
    <property type="entry name" value="PROTEIN CHLORORESPIRATORY REDUCTION 7, CHLOROPLASTIC"/>
    <property type="match status" value="1"/>
</dbReference>
<dbReference type="Proteomes" id="UP000823749">
    <property type="component" value="Chromosome 8"/>
</dbReference>
<evidence type="ECO:0008006" key="4">
    <source>
        <dbReference type="Google" id="ProtNLM"/>
    </source>
</evidence>
<sequence length="189" mass="21557">MPSELEIDALSYEKENLKMTVIKIFLCFALEFVLVLVVHAAQELILISLYQIVPKSQRVSRCYIQIPCLQLGSLALTKKSSSSIDPTLTRIASKQRESVKVYARRRRSNIKTGTYLLLEPGKNEEFVSEEELRDRLKGLLDNWPGQALPPDLAKFENTDDAVTHLVKYVCELEIDGDVGSIQWFEVRLE</sequence>
<dbReference type="PANTHER" id="PTHR36803">
    <property type="entry name" value="PROTEIN CHLORORESPIRATORY REDUCTION 7, CHLOROPLASTIC"/>
    <property type="match status" value="1"/>
</dbReference>
<dbReference type="Pfam" id="PF12095">
    <property type="entry name" value="CRR7"/>
    <property type="match status" value="1"/>
</dbReference>
<accession>A0AAV6J2A8</accession>
<evidence type="ECO:0000313" key="2">
    <source>
        <dbReference type="EMBL" id="KAG5535182.1"/>
    </source>
</evidence>
<dbReference type="GO" id="GO:0009570">
    <property type="term" value="C:chloroplast stroma"/>
    <property type="evidence" value="ECO:0007669"/>
    <property type="project" value="TreeGrafter"/>
</dbReference>
<keyword evidence="1" id="KW-1133">Transmembrane helix</keyword>
<dbReference type="InterPro" id="IPR021954">
    <property type="entry name" value="CRR7"/>
</dbReference>
<evidence type="ECO:0000313" key="3">
    <source>
        <dbReference type="Proteomes" id="UP000823749"/>
    </source>
</evidence>
<feature type="transmembrane region" description="Helical" evidence="1">
    <location>
        <begin position="20"/>
        <end position="41"/>
    </location>
</feature>
<gene>
    <name evidence="2" type="ORF">RHGRI_023089</name>
</gene>
<keyword evidence="1" id="KW-0472">Membrane</keyword>
<organism evidence="2 3">
    <name type="scientific">Rhododendron griersonianum</name>
    <dbReference type="NCBI Taxonomy" id="479676"/>
    <lineage>
        <taxon>Eukaryota</taxon>
        <taxon>Viridiplantae</taxon>
        <taxon>Streptophyta</taxon>
        <taxon>Embryophyta</taxon>
        <taxon>Tracheophyta</taxon>
        <taxon>Spermatophyta</taxon>
        <taxon>Magnoliopsida</taxon>
        <taxon>eudicotyledons</taxon>
        <taxon>Gunneridae</taxon>
        <taxon>Pentapetalae</taxon>
        <taxon>asterids</taxon>
        <taxon>Ericales</taxon>
        <taxon>Ericaceae</taxon>
        <taxon>Ericoideae</taxon>
        <taxon>Rhodoreae</taxon>
        <taxon>Rhododendron</taxon>
    </lineage>
</organism>
<reference evidence="2" key="1">
    <citation type="submission" date="2020-08" db="EMBL/GenBank/DDBJ databases">
        <title>Plant Genome Project.</title>
        <authorList>
            <person name="Zhang R.-G."/>
        </authorList>
    </citation>
    <scope>NUCLEOTIDE SEQUENCE</scope>
    <source>
        <strain evidence="2">WSP0</strain>
        <tissue evidence="2">Leaf</tissue>
    </source>
</reference>
<evidence type="ECO:0000256" key="1">
    <source>
        <dbReference type="SAM" id="Phobius"/>
    </source>
</evidence>
<keyword evidence="3" id="KW-1185">Reference proteome</keyword>
<dbReference type="Gene3D" id="3.90.940.40">
    <property type="entry name" value="Protein CHLORORESPIRATORY REDUCTION 7"/>
    <property type="match status" value="1"/>
</dbReference>
<keyword evidence="1" id="KW-0812">Transmembrane</keyword>
<dbReference type="EMBL" id="JACTNZ010000008">
    <property type="protein sequence ID" value="KAG5535182.1"/>
    <property type="molecule type" value="Genomic_DNA"/>
</dbReference>
<proteinExistence type="predicted"/>
<dbReference type="AlphaFoldDB" id="A0AAV6J2A8"/>
<name>A0AAV6J2A8_9ERIC</name>